<comment type="caution">
    <text evidence="1">The sequence shown here is derived from an EMBL/GenBank/DDBJ whole genome shotgun (WGS) entry which is preliminary data.</text>
</comment>
<dbReference type="Proteomes" id="UP000667802">
    <property type="component" value="Unassembled WGS sequence"/>
</dbReference>
<evidence type="ECO:0000313" key="2">
    <source>
        <dbReference type="Proteomes" id="UP000667802"/>
    </source>
</evidence>
<organism evidence="1 2">
    <name type="scientific">Aetokthonos hydrillicola Thurmond2011</name>
    <dbReference type="NCBI Taxonomy" id="2712845"/>
    <lineage>
        <taxon>Bacteria</taxon>
        <taxon>Bacillati</taxon>
        <taxon>Cyanobacteriota</taxon>
        <taxon>Cyanophyceae</taxon>
        <taxon>Nostocales</taxon>
        <taxon>Hapalosiphonaceae</taxon>
        <taxon>Aetokthonos</taxon>
    </lineage>
</organism>
<dbReference type="AlphaFoldDB" id="A0AAP5IFY8"/>
<dbReference type="RefSeq" id="WP_208345228.1">
    <property type="nucleotide sequence ID" value="NZ_CAWQFN010000614.1"/>
</dbReference>
<dbReference type="EMBL" id="JAALHA020000042">
    <property type="protein sequence ID" value="MDR9900895.1"/>
    <property type="molecule type" value="Genomic_DNA"/>
</dbReference>
<name>A0AAP5IFY8_9CYAN</name>
<keyword evidence="2" id="KW-1185">Reference proteome</keyword>
<evidence type="ECO:0000313" key="1">
    <source>
        <dbReference type="EMBL" id="MDR9900895.1"/>
    </source>
</evidence>
<sequence length="84" mass="9257">MTATATNPTQFPEPISQAIEYALNHNDELCCGYVITALKDNSEISLGEKFNLLRGAIAQLSPIDKTAARILRKACRRVHRSSLV</sequence>
<proteinExistence type="predicted"/>
<gene>
    <name evidence="1" type="ORF">G7B40_041150</name>
</gene>
<reference evidence="2" key="1">
    <citation type="journal article" date="2021" name="Science">
        <title>Hunting the eagle killer: A cyanobacterial neurotoxin causes vacuolar myelinopathy.</title>
        <authorList>
            <person name="Breinlinger S."/>
            <person name="Phillips T.J."/>
            <person name="Haram B.N."/>
            <person name="Mares J."/>
            <person name="Martinez Yerena J.A."/>
            <person name="Hrouzek P."/>
            <person name="Sobotka R."/>
            <person name="Henderson W.M."/>
            <person name="Schmieder P."/>
            <person name="Williams S.M."/>
            <person name="Lauderdale J.D."/>
            <person name="Wilde H.D."/>
            <person name="Gerrin W."/>
            <person name="Kust A."/>
            <person name="Washington J.W."/>
            <person name="Wagner C."/>
            <person name="Geier B."/>
            <person name="Liebeke M."/>
            <person name="Enke H."/>
            <person name="Niedermeyer T.H.J."/>
            <person name="Wilde S.B."/>
        </authorList>
    </citation>
    <scope>NUCLEOTIDE SEQUENCE [LARGE SCALE GENOMIC DNA]</scope>
    <source>
        <strain evidence="2">Thurmond2011</strain>
    </source>
</reference>
<protein>
    <submittedName>
        <fullName evidence="1">Uncharacterized protein</fullName>
    </submittedName>
</protein>
<accession>A0AAP5IFY8</accession>